<dbReference type="PROSITE" id="PS50082">
    <property type="entry name" value="WD_REPEATS_2"/>
    <property type="match status" value="1"/>
</dbReference>
<dbReference type="GO" id="GO:0034388">
    <property type="term" value="C:Pwp2p-containing subcomplex of 90S preribosome"/>
    <property type="evidence" value="ECO:0007669"/>
    <property type="project" value="TreeGrafter"/>
</dbReference>
<evidence type="ECO:0000256" key="4">
    <source>
        <dbReference type="ARBA" id="ARBA00025767"/>
    </source>
</evidence>
<dbReference type="EMBL" id="LAZR01008972">
    <property type="protein sequence ID" value="KKM75459.1"/>
    <property type="molecule type" value="Genomic_DNA"/>
</dbReference>
<dbReference type="Gene3D" id="2.130.10.10">
    <property type="entry name" value="YVTN repeat-like/Quinoprotein amine dehydrogenase"/>
    <property type="match status" value="1"/>
</dbReference>
<reference evidence="5" key="1">
    <citation type="journal article" date="2015" name="Nature">
        <title>Complex archaea that bridge the gap between prokaryotes and eukaryotes.</title>
        <authorList>
            <person name="Spang A."/>
            <person name="Saw J.H."/>
            <person name="Jorgensen S.L."/>
            <person name="Zaremba-Niedzwiedzka K."/>
            <person name="Martijn J."/>
            <person name="Lind A.E."/>
            <person name="van Eijk R."/>
            <person name="Schleper C."/>
            <person name="Guy L."/>
            <person name="Ettema T.J."/>
        </authorList>
    </citation>
    <scope>NUCLEOTIDE SEQUENCE</scope>
</reference>
<protein>
    <recommendedName>
        <fullName evidence="6">Anaphase-promoting complex subunit 4 WD40 domain-containing protein</fullName>
    </recommendedName>
</protein>
<sequence>MVLRGERISNDPDLLDNLQVWAENGYDTRLLHRNIAFPLLNQLSKEGDLTAKKVFKEEIAVRFSSGHETVMNFLLEGKYLEILSKEEFDLVLSEIDFSHVNLNLFLKNAMQNILKSKHAKLILKKILDDVRMSNIFIPFDDIFLEEATDEGFMICGNGNILYYGNFKKELYRYNLRDAVSHYLGEYEDNIDVIGISIDDNLLGLGFFKKDVLILDIKKEKVISHLKTDTKHVRNIKFSSGNKYVLVGMADYDFYKYYLYIWDLSKNKIHNKIIIQSDEMPFDISPDGKHMIFATTAGVIIIEDIESKKILKKIYTNENISHLYYTPDGKRIISGHIYEQISVWDITSGKNILSQNLENFKIEENRWDAYHFSNPLNNSLICIGFGAAKTNKEILVIYNFIKNEIVNVYPTIGEKERGETWHLLTSKDGKVIACYILGGYVKLWMELNTFLNNYFKVNNKVKCLFS</sequence>
<evidence type="ECO:0000256" key="2">
    <source>
        <dbReference type="ARBA" id="ARBA00022574"/>
    </source>
</evidence>
<comment type="similarity">
    <text evidence="4">Belongs to the WD repeat UTP18 family.</text>
</comment>
<dbReference type="PANTHER" id="PTHR18359:SF0">
    <property type="entry name" value="U3 SMALL NUCLEOLAR RNA-ASSOCIATED PROTEIN 18 HOMOLOG"/>
    <property type="match status" value="1"/>
</dbReference>
<dbReference type="GO" id="GO:0006364">
    <property type="term" value="P:rRNA processing"/>
    <property type="evidence" value="ECO:0007669"/>
    <property type="project" value="UniProtKB-KW"/>
</dbReference>
<evidence type="ECO:0000256" key="1">
    <source>
        <dbReference type="ARBA" id="ARBA00022552"/>
    </source>
</evidence>
<dbReference type="PANTHER" id="PTHR18359">
    <property type="entry name" value="WD-REPEAT PROTEIN-RELATED"/>
    <property type="match status" value="1"/>
</dbReference>
<proteinExistence type="inferred from homology"/>
<dbReference type="GO" id="GO:0032040">
    <property type="term" value="C:small-subunit processome"/>
    <property type="evidence" value="ECO:0007669"/>
    <property type="project" value="TreeGrafter"/>
</dbReference>
<dbReference type="InterPro" id="IPR045161">
    <property type="entry name" value="Utp18"/>
</dbReference>
<keyword evidence="1" id="KW-0698">rRNA processing</keyword>
<dbReference type="AlphaFoldDB" id="A0A0F9K084"/>
<organism evidence="5">
    <name type="scientific">marine sediment metagenome</name>
    <dbReference type="NCBI Taxonomy" id="412755"/>
    <lineage>
        <taxon>unclassified sequences</taxon>
        <taxon>metagenomes</taxon>
        <taxon>ecological metagenomes</taxon>
    </lineage>
</organism>
<keyword evidence="3" id="KW-0677">Repeat</keyword>
<gene>
    <name evidence="5" type="ORF">LCGC14_1390000</name>
</gene>
<dbReference type="InterPro" id="IPR001680">
    <property type="entry name" value="WD40_rpt"/>
</dbReference>
<accession>A0A0F9K084</accession>
<keyword evidence="2" id="KW-0853">WD repeat</keyword>
<comment type="caution">
    <text evidence="5">The sequence shown here is derived from an EMBL/GenBank/DDBJ whole genome shotgun (WGS) entry which is preliminary data.</text>
</comment>
<evidence type="ECO:0000256" key="3">
    <source>
        <dbReference type="ARBA" id="ARBA00022737"/>
    </source>
</evidence>
<dbReference type="SUPFAM" id="SSF69322">
    <property type="entry name" value="Tricorn protease domain 2"/>
    <property type="match status" value="1"/>
</dbReference>
<dbReference type="InterPro" id="IPR015943">
    <property type="entry name" value="WD40/YVTN_repeat-like_dom_sf"/>
</dbReference>
<evidence type="ECO:0000313" key="5">
    <source>
        <dbReference type="EMBL" id="KKM75459.1"/>
    </source>
</evidence>
<evidence type="ECO:0008006" key="6">
    <source>
        <dbReference type="Google" id="ProtNLM"/>
    </source>
</evidence>
<name>A0A0F9K084_9ZZZZ</name>